<proteinExistence type="inferred from homology"/>
<keyword evidence="2" id="KW-0805">Transcription regulation</keyword>
<dbReference type="Pfam" id="PF03466">
    <property type="entry name" value="LysR_substrate"/>
    <property type="match status" value="1"/>
</dbReference>
<feature type="domain" description="HTH lysR-type" evidence="5">
    <location>
        <begin position="8"/>
        <end position="65"/>
    </location>
</feature>
<reference evidence="6 7" key="1">
    <citation type="journal article" date="2021" name="Int. J. Syst. Evol. Microbiol.">
        <title>Steroidobacter gossypii sp. nov., isolated from soil of cotton cropping field.</title>
        <authorList>
            <person name="Huang R."/>
            <person name="Yang S."/>
            <person name="Zhen C."/>
            <person name="Liu W."/>
        </authorList>
    </citation>
    <scope>NUCLEOTIDE SEQUENCE [LARGE SCALE GENOMIC DNA]</scope>
    <source>
        <strain evidence="6 7">S1-65</strain>
    </source>
</reference>
<evidence type="ECO:0000313" key="7">
    <source>
        <dbReference type="Proteomes" id="UP000661077"/>
    </source>
</evidence>
<comment type="similarity">
    <text evidence="1">Belongs to the LysR transcriptional regulatory family.</text>
</comment>
<gene>
    <name evidence="6" type="ORF">JM946_21705</name>
</gene>
<evidence type="ECO:0000313" key="6">
    <source>
        <dbReference type="EMBL" id="MBM0107363.1"/>
    </source>
</evidence>
<dbReference type="InterPro" id="IPR058163">
    <property type="entry name" value="LysR-type_TF_proteobact-type"/>
</dbReference>
<evidence type="ECO:0000259" key="5">
    <source>
        <dbReference type="PROSITE" id="PS50931"/>
    </source>
</evidence>
<evidence type="ECO:0000256" key="2">
    <source>
        <dbReference type="ARBA" id="ARBA00023015"/>
    </source>
</evidence>
<dbReference type="PROSITE" id="PS50931">
    <property type="entry name" value="HTH_LYSR"/>
    <property type="match status" value="1"/>
</dbReference>
<keyword evidence="7" id="KW-1185">Reference proteome</keyword>
<dbReference type="PANTHER" id="PTHR30537:SF31">
    <property type="entry name" value="TRANSCRIPTIONAL REGULATOR, LYSR FAMILY"/>
    <property type="match status" value="1"/>
</dbReference>
<dbReference type="EMBL" id="JAEVLS010000005">
    <property type="protein sequence ID" value="MBM0107363.1"/>
    <property type="molecule type" value="Genomic_DNA"/>
</dbReference>
<dbReference type="InterPro" id="IPR000847">
    <property type="entry name" value="LysR_HTH_N"/>
</dbReference>
<dbReference type="SUPFAM" id="SSF46785">
    <property type="entry name" value="Winged helix' DNA-binding domain"/>
    <property type="match status" value="1"/>
</dbReference>
<evidence type="ECO:0000256" key="3">
    <source>
        <dbReference type="ARBA" id="ARBA00023125"/>
    </source>
</evidence>
<dbReference type="RefSeq" id="WP_203169476.1">
    <property type="nucleotide sequence ID" value="NZ_JAEVLS010000005.1"/>
</dbReference>
<sequence>MTLDETLEDLNDLYLFARVVEAGGFAAAERDTGIPKSRLSRRIAALEKQLGVRLIHRSAHVFNVTDVGQSVYKHARAMTDQAQSAIAAVADSLNEPSGLVRVSSSILTAELYLAGWLGEFMSRYPKVRVSLELSNRFVDLLAERIDVAIRFSSEPLASADIVARPMGMSRMVLVASPRLLEKHSPPATLADLSRLPALGQGTLESVRPWLFKAPDGGVVLHRPEPRLVIENIVALREAAIHGAGVIQLPWDACQSAIQRGELRVVLEQYRSIDTGVYCLYPSRIGMPAAARTLVDFLEERFRSIF</sequence>
<evidence type="ECO:0000256" key="1">
    <source>
        <dbReference type="ARBA" id="ARBA00009437"/>
    </source>
</evidence>
<dbReference type="Gene3D" id="1.10.10.10">
    <property type="entry name" value="Winged helix-like DNA-binding domain superfamily/Winged helix DNA-binding domain"/>
    <property type="match status" value="1"/>
</dbReference>
<organism evidence="6 7">
    <name type="scientific">Steroidobacter gossypii</name>
    <dbReference type="NCBI Taxonomy" id="2805490"/>
    <lineage>
        <taxon>Bacteria</taxon>
        <taxon>Pseudomonadati</taxon>
        <taxon>Pseudomonadota</taxon>
        <taxon>Gammaproteobacteria</taxon>
        <taxon>Steroidobacterales</taxon>
        <taxon>Steroidobacteraceae</taxon>
        <taxon>Steroidobacter</taxon>
    </lineage>
</organism>
<name>A0ABS1X297_9GAMM</name>
<dbReference type="InterPro" id="IPR036388">
    <property type="entry name" value="WH-like_DNA-bd_sf"/>
</dbReference>
<keyword evidence="3" id="KW-0238">DNA-binding</keyword>
<protein>
    <submittedName>
        <fullName evidence="6">LysR family transcriptional regulator</fullName>
    </submittedName>
</protein>
<keyword evidence="4" id="KW-0804">Transcription</keyword>
<dbReference type="SUPFAM" id="SSF53850">
    <property type="entry name" value="Periplasmic binding protein-like II"/>
    <property type="match status" value="1"/>
</dbReference>
<dbReference type="PANTHER" id="PTHR30537">
    <property type="entry name" value="HTH-TYPE TRANSCRIPTIONAL REGULATOR"/>
    <property type="match status" value="1"/>
</dbReference>
<accession>A0ABS1X297</accession>
<dbReference type="Gene3D" id="3.40.190.290">
    <property type="match status" value="1"/>
</dbReference>
<dbReference type="Pfam" id="PF00126">
    <property type="entry name" value="HTH_1"/>
    <property type="match status" value="1"/>
</dbReference>
<dbReference type="Proteomes" id="UP000661077">
    <property type="component" value="Unassembled WGS sequence"/>
</dbReference>
<dbReference type="InterPro" id="IPR005119">
    <property type="entry name" value="LysR_subst-bd"/>
</dbReference>
<dbReference type="CDD" id="cd08422">
    <property type="entry name" value="PBP2_CrgA_like"/>
    <property type="match status" value="1"/>
</dbReference>
<dbReference type="InterPro" id="IPR036390">
    <property type="entry name" value="WH_DNA-bd_sf"/>
</dbReference>
<evidence type="ECO:0000256" key="4">
    <source>
        <dbReference type="ARBA" id="ARBA00023163"/>
    </source>
</evidence>
<comment type="caution">
    <text evidence="6">The sequence shown here is derived from an EMBL/GenBank/DDBJ whole genome shotgun (WGS) entry which is preliminary data.</text>
</comment>